<evidence type="ECO:0000313" key="2">
    <source>
        <dbReference type="Proteomes" id="UP000002215"/>
    </source>
</evidence>
<dbReference type="RefSeq" id="WP_012790815.1">
    <property type="nucleotide sequence ID" value="NC_013132.1"/>
</dbReference>
<name>A0A979G4G9_CHIPD</name>
<gene>
    <name evidence="1" type="ordered locus">Cpin_3172</name>
</gene>
<reference evidence="2" key="1">
    <citation type="submission" date="2009-08" db="EMBL/GenBank/DDBJ databases">
        <title>The complete genome of Chitinophaga pinensis DSM 2588.</title>
        <authorList>
            <consortium name="US DOE Joint Genome Institute (JGI-PGF)"/>
            <person name="Lucas S."/>
            <person name="Copeland A."/>
            <person name="Lapidus A."/>
            <person name="Glavina del Rio T."/>
            <person name="Dalin E."/>
            <person name="Tice H."/>
            <person name="Bruce D."/>
            <person name="Goodwin L."/>
            <person name="Pitluck S."/>
            <person name="Kyrpides N."/>
            <person name="Mavromatis K."/>
            <person name="Ivanova N."/>
            <person name="Mikhailova N."/>
            <person name="Sims D."/>
            <person name="Meinche L."/>
            <person name="Brettin T."/>
            <person name="Detter J.C."/>
            <person name="Han C."/>
            <person name="Larimer F."/>
            <person name="Land M."/>
            <person name="Hauser L."/>
            <person name="Markowitz V."/>
            <person name="Cheng J.-F."/>
            <person name="Hugenholtz P."/>
            <person name="Woyke T."/>
            <person name="Wu D."/>
            <person name="Spring S."/>
            <person name="Klenk H.-P."/>
            <person name="Eisen J.A."/>
        </authorList>
    </citation>
    <scope>NUCLEOTIDE SEQUENCE [LARGE SCALE GENOMIC DNA]</scope>
    <source>
        <strain evidence="2">ATCC 43595 / DSM 2588 / LMG 13176 / NBRC 15968 / NCIMB 11800 / UQM 2034</strain>
    </source>
</reference>
<protein>
    <submittedName>
        <fullName evidence="1">Uncharacterized protein</fullName>
    </submittedName>
</protein>
<organism evidence="1 2">
    <name type="scientific">Chitinophaga pinensis (strain ATCC 43595 / DSM 2588 / LMG 13176 / NBRC 15968 / NCIMB 11800 / UQM 2034)</name>
    <dbReference type="NCBI Taxonomy" id="485918"/>
    <lineage>
        <taxon>Bacteria</taxon>
        <taxon>Pseudomonadati</taxon>
        <taxon>Bacteroidota</taxon>
        <taxon>Chitinophagia</taxon>
        <taxon>Chitinophagales</taxon>
        <taxon>Chitinophagaceae</taxon>
        <taxon>Chitinophaga</taxon>
    </lineage>
</organism>
<accession>A0A979G4G9</accession>
<dbReference type="AlphaFoldDB" id="A0A979G4G9"/>
<dbReference type="EMBL" id="CP001699">
    <property type="protein sequence ID" value="ACU60639.1"/>
    <property type="molecule type" value="Genomic_DNA"/>
</dbReference>
<dbReference type="OrthoDB" id="679838at2"/>
<evidence type="ECO:0000313" key="1">
    <source>
        <dbReference type="EMBL" id="ACU60639.1"/>
    </source>
</evidence>
<dbReference type="Proteomes" id="UP000002215">
    <property type="component" value="Chromosome"/>
</dbReference>
<dbReference type="KEGG" id="cpi:Cpin_3172"/>
<proteinExistence type="predicted"/>
<reference evidence="1 2" key="2">
    <citation type="journal article" date="2010" name="Stand. Genomic Sci.">
        <title>Complete genome sequence of Chitinophaga pinensis type strain (UQM 2034).</title>
        <authorList>
            <person name="Glavina Del Rio T."/>
            <person name="Abt B."/>
            <person name="Spring S."/>
            <person name="Lapidus A."/>
            <person name="Nolan M."/>
            <person name="Tice H."/>
            <person name="Copeland A."/>
            <person name="Cheng J.F."/>
            <person name="Chen F."/>
            <person name="Bruce D."/>
            <person name="Goodwin L."/>
            <person name="Pitluck S."/>
            <person name="Ivanova N."/>
            <person name="Mavromatis K."/>
            <person name="Mikhailova N."/>
            <person name="Pati A."/>
            <person name="Chen A."/>
            <person name="Palaniappan K."/>
            <person name="Land M."/>
            <person name="Hauser L."/>
            <person name="Chang Y.J."/>
            <person name="Jeffries C.D."/>
            <person name="Chain P."/>
            <person name="Saunders E."/>
            <person name="Detter J.C."/>
            <person name="Brettin T."/>
            <person name="Rohde M."/>
            <person name="Goker M."/>
            <person name="Bristow J."/>
            <person name="Eisen J.A."/>
            <person name="Markowitz V."/>
            <person name="Hugenholtz P."/>
            <person name="Kyrpides N.C."/>
            <person name="Klenk H.P."/>
            <person name="Lucas S."/>
        </authorList>
    </citation>
    <scope>NUCLEOTIDE SEQUENCE [LARGE SCALE GENOMIC DNA]</scope>
    <source>
        <strain evidence="2">ATCC 43595 / DSM 2588 / LMG 13176 / NBRC 15968 / NCIMB 11800 / UQM 2034</strain>
    </source>
</reference>
<sequence length="85" mass="9964">MYLHYDVAPHFLNGQRFPIDRPVANEKEADAFVQHARRQVENGSQKSYFGFKLLDINKKEILKQYSSITRRVAISSAPENKSRRR</sequence>